<accession>A0ACB9LAP2</accession>
<proteinExistence type="predicted"/>
<comment type="caution">
    <text evidence="1">The sequence shown here is derived from an EMBL/GenBank/DDBJ whole genome shotgun (WGS) entry which is preliminary data.</text>
</comment>
<dbReference type="EMBL" id="CM039437">
    <property type="protein sequence ID" value="KAI4306654.1"/>
    <property type="molecule type" value="Genomic_DNA"/>
</dbReference>
<evidence type="ECO:0000313" key="2">
    <source>
        <dbReference type="Proteomes" id="UP000828941"/>
    </source>
</evidence>
<gene>
    <name evidence="1" type="ORF">L6164_029913</name>
</gene>
<dbReference type="Proteomes" id="UP000828941">
    <property type="component" value="Chromosome 12"/>
</dbReference>
<protein>
    <submittedName>
        <fullName evidence="1">Uncharacterized protein</fullName>
    </submittedName>
</protein>
<organism evidence="1 2">
    <name type="scientific">Bauhinia variegata</name>
    <name type="common">Purple orchid tree</name>
    <name type="synonym">Phanera variegata</name>
    <dbReference type="NCBI Taxonomy" id="167791"/>
    <lineage>
        <taxon>Eukaryota</taxon>
        <taxon>Viridiplantae</taxon>
        <taxon>Streptophyta</taxon>
        <taxon>Embryophyta</taxon>
        <taxon>Tracheophyta</taxon>
        <taxon>Spermatophyta</taxon>
        <taxon>Magnoliopsida</taxon>
        <taxon>eudicotyledons</taxon>
        <taxon>Gunneridae</taxon>
        <taxon>Pentapetalae</taxon>
        <taxon>rosids</taxon>
        <taxon>fabids</taxon>
        <taxon>Fabales</taxon>
        <taxon>Fabaceae</taxon>
        <taxon>Cercidoideae</taxon>
        <taxon>Cercideae</taxon>
        <taxon>Bauhiniinae</taxon>
        <taxon>Bauhinia</taxon>
    </lineage>
</organism>
<reference evidence="1 2" key="1">
    <citation type="journal article" date="2022" name="DNA Res.">
        <title>Chromosomal-level genome assembly of the orchid tree Bauhinia variegata (Leguminosae; Cercidoideae) supports the allotetraploid origin hypothesis of Bauhinia.</title>
        <authorList>
            <person name="Zhong Y."/>
            <person name="Chen Y."/>
            <person name="Zheng D."/>
            <person name="Pang J."/>
            <person name="Liu Y."/>
            <person name="Luo S."/>
            <person name="Meng S."/>
            <person name="Qian L."/>
            <person name="Wei D."/>
            <person name="Dai S."/>
            <person name="Zhou R."/>
        </authorList>
    </citation>
    <scope>NUCLEOTIDE SEQUENCE [LARGE SCALE GENOMIC DNA]</scope>
    <source>
        <strain evidence="1">BV-YZ2020</strain>
    </source>
</reference>
<name>A0ACB9LAP2_BAUVA</name>
<keyword evidence="2" id="KW-1185">Reference proteome</keyword>
<sequence>MKKSPVPNLLLQSSQRKQHANLKYTAVAENDNLNKANSALKYLKSAIKKCAFIPAIFVSGKRKPAPKIDASNGLRSQFKDKGVSSFSTDASSGSTMTNKSSSRWKFSSSYASSSTASGQLGAGNFSFEEIYKATEKFSPSNKIGEGGFGTVYKGRLNDGSLVAIKRAKKEVQGKNLSEFKNEVLTLSKIEHLNLVRLYGYLEHEDEKMIVVEYVANGTLREHLDGIRGDELEMSERLDIAIDVAHAITYLHMYADRSIIHRDIKASNILITEKFRGKVADFGFARLAGEDPDATHISTQVKGTAGYLDPEYLRTYQLTEKSDVYSFGVLLAEMMTGRHPIESKKAINERVTIRWAMQLLKQGDAVVAMDPRLERTPASSMSMEKVLELAHHCLAPLRQSRPTMKSCAEVLWGIRKDFRDKLASSHSPVTSHHSSNFPHRDPRKSRQSFGIEDDDSYKFVSA</sequence>
<evidence type="ECO:0000313" key="1">
    <source>
        <dbReference type="EMBL" id="KAI4306654.1"/>
    </source>
</evidence>